<evidence type="ECO:0000256" key="3">
    <source>
        <dbReference type="SAM" id="MobiDB-lite"/>
    </source>
</evidence>
<dbReference type="InterPro" id="IPR035899">
    <property type="entry name" value="DBL_dom_sf"/>
</dbReference>
<feature type="region of interest" description="Disordered" evidence="3">
    <location>
        <begin position="1924"/>
        <end position="2028"/>
    </location>
</feature>
<keyword evidence="6" id="KW-1185">Reference proteome</keyword>
<proteinExistence type="predicted"/>
<dbReference type="Proteomes" id="UP000198287">
    <property type="component" value="Unassembled WGS sequence"/>
</dbReference>
<dbReference type="InterPro" id="IPR011993">
    <property type="entry name" value="PH-like_dom_sf"/>
</dbReference>
<dbReference type="STRING" id="158441.A0A226EX67"/>
<dbReference type="InterPro" id="IPR015943">
    <property type="entry name" value="WD40/YVTN_repeat-like_dom_sf"/>
</dbReference>
<protein>
    <submittedName>
        <fullName evidence="5">Rho guanine nucleotide exchange factor 10</fullName>
    </submittedName>
</protein>
<dbReference type="InterPro" id="IPR000219">
    <property type="entry name" value="DH_dom"/>
</dbReference>
<feature type="compositionally biased region" description="Low complexity" evidence="3">
    <location>
        <begin position="2138"/>
        <end position="2157"/>
    </location>
</feature>
<sequence length="2270" mass="251725">MAFNNNGTQGGPSYSAATVNSMEETTSSQNGNWPFSVRYTASPYRKAQSGKIGQVSQSGHNNHQGGHGHFDPNPLPGGGGFQPHTSNMNLVNPHAHLVFHHQHHNSQQQQVPYHNHPVTLKQKHFVAENGAPHHPTHHHSSTSAAQNHFLDLKQHQEHQQHLIHYRQRQYDHHHYGLPLNLNVAALPPEVLIQASQATLNKTMDIELQQQRFENFQNFQNLECLQQHIHLQQTNCHNGHNSEKGELMSNCYRIGPENHHFRMRYPPVNPRNRVLKLSGNCSSLEQVEGLDEGYIEELKLQPQDNHGSPHHSTAGFPQHQQNFLLQHNQVPHSQPPNPHLPQVDPYSYAYDSQAHVIKEDLSVCSASVNSYLNKKAANQQLQQHLQQSGYHPPSPEAFFPYVQHTPSLIPHPRSRSNHSHRSTTGEEDGLENEYEEICDVQKYMNIIPSAEFGGEIGSSLEFNQPSVEDTTPSTDILINNKSHNDDNPVAAGDSCQPKVEGGHSKQASESSLTSPLKNLVVVGPLPPKHFKSFSTSTDDILAEVVQVQKKHDRVLDQLNLEVENLLLNSSNAEFTHFEDKDEAGCDLQEVGNHSIDGSGSPYSTLIVTKDAPPSTINSINGSLPFRSAHSSSAINQQFGTVNAFGTFSRKNKQACGNWSSGVNCEKLIMNEMKDCCNSVAAETTSKTKVKMNGKCKDAQNRDGSEEMCCGDCGNRGGSKLKGKYQRSMSLIPNWKIRDHLMRLPFLRSNSHQDKVKKSEGLLPHSHSISGGDFPSLQQQQQQANNKHANNQHSNKCSMNSAVVTEQQTSAPTPLKNRASSVDELRSTGEEHWYSADSDTELDSLTAIAPLPPAHSPPNDQTTPTFNLSDNNANNPNVTPVSVNVNSVSVNLHNLNGVNQDQEKVNLNLNYHLKGKTFPLVQSVGNIYSNCGNSDCNGSRMDVATIGNGISDVPKAPKFRRPVVGLKDKWRESWSSSSANPKTLLKSTSMEEENRLWLRWFSLRKNSASANLDNSSNHMTSSNGGHRHSTLPQLTEEDLKRISFMEDEEGYWPRRTVQPPCLPPPPPDLSGDQLTRRHIVAAIVHSENNYVAALQRLVNEYKKPLEHSHPAILSHSKISAVFHRVPEILQCHSLFRIAIAECVRKWDTEEKIGDVFVASFSKSLVLDVYSEFINNFTFALETAKVEARKKSAFAEFLKVKQMTSHDRLSLFGLMVRPVQRFPQFILLLQDLLKNTPKDHKDRMSLQLALTQLESLAAMLNERKRESEQYQAFRETIKSIGGGKFVLLRSIVDDPNRILLRQDLVTQLEFDSYGSTVAKSKTRKLLLLNDMLICTTVSGSSADGHPSTSQSTALSRKGSSEGEPFSNGRRKSEKSVFKWSYPVRDVEVEDISISPTMSRFVQNKNSNSGKTSASHTPTTEESSMSITLLEEMQCLMQDYEVLSRILGNVSTLKSSYDGLSVASVKDLMLEIQHQIRCRDEQISYFDSSCLVLGIGVSGHKEKVVFQMQSPQARSAWIEELRLAQLALDPNNSPAWDIPQESPYPLHKLPLFVKAIPLAKQPHLTVVKCGCFFTHTFVSQTGRSKILDYLWTCSTDGISSHLTAFRSQQNVLKEVSSLDLVEEKVNDMLFVQGYIWVGTESRKIMIYDPANTEKGPIAQQILTDAVLKLLLYNNNVFAALADGHLAIFSQLNFESELLDKFCPEILLQLGADKIVSLFGSREHVYAACGSAIVTVNSTTFTVERSVTLNNHNGHISHMTCSGVGLWITTHESETVCLYHLESFQHLQDVSIRPSVYRTVRDSFRRSKGVFVTCLVAHKGWLWIGTNLGVILTIPLPRLEGVPIISTGNANVSYHGFCGPVTFLMPLMKCAVPPALLPTSAKKSAEKTSKSVSMKDTDINFDNLQVHNEMQPANIIDMPQISNDKVEDQLLSSETKSADHASTPPPEPRLTSPLTIEVDVPDKSASPDVGGNNQESNSPMSPPSTNGVNLRSRKRKDRDRGSNSNSHNNSSSSTSSIENSSPSPSAIAQPGASKTLVVLRKKSSKDSLVQMRNCKTLPRGGPIPSNLRFSIDSDVYGLYGNLINVRGLEDEGRFIDPLYDALRRSDPELNSLDAKISTLDRRMKMRMTRPRSLDLSNWSVDSKISASSDDSSVGLSSSKGGDFTMHLHTPSDTSPTPPNSRENTSEIDSSTAVNGESGLSANNFPVTCSSAGTTTGRKNRTKTKTGGPHQERTILVVVGGRGYLNMRAMAQEHFISTTDTEAKSCPHLTLWQMKT</sequence>
<feature type="region of interest" description="Disordered" evidence="3">
    <location>
        <begin position="1"/>
        <end position="34"/>
    </location>
</feature>
<feature type="compositionally biased region" description="Polar residues" evidence="3">
    <location>
        <begin position="1335"/>
        <end position="1351"/>
    </location>
</feature>
<dbReference type="GO" id="GO:0005085">
    <property type="term" value="F:guanyl-nucleotide exchange factor activity"/>
    <property type="evidence" value="ECO:0007669"/>
    <property type="project" value="UniProtKB-KW"/>
</dbReference>
<evidence type="ECO:0000256" key="2">
    <source>
        <dbReference type="ARBA" id="ARBA00022658"/>
    </source>
</evidence>
<accession>A0A226EX67</accession>
<feature type="domain" description="DH" evidence="4">
    <location>
        <begin position="1073"/>
        <end position="1260"/>
    </location>
</feature>
<dbReference type="OrthoDB" id="28697at2759"/>
<feature type="region of interest" description="Disordered" evidence="3">
    <location>
        <begin position="2138"/>
        <end position="2223"/>
    </location>
</feature>
<feature type="compositionally biased region" description="Low complexity" evidence="3">
    <location>
        <begin position="776"/>
        <end position="793"/>
    </location>
</feature>
<dbReference type="FunFam" id="1.20.900.10:FF:000003">
    <property type="entry name" value="Rho guanine nucleotide exchange factor 10 like"/>
    <property type="match status" value="1"/>
</dbReference>
<evidence type="ECO:0000313" key="5">
    <source>
        <dbReference type="EMBL" id="OXA61431.1"/>
    </source>
</evidence>
<dbReference type="PANTHER" id="PTHR12877">
    <property type="entry name" value="RHO GUANINE NUCLEOTIDE EXCHANGE FACTOR"/>
    <property type="match status" value="1"/>
</dbReference>
<keyword evidence="2" id="KW-0344">Guanine-nucleotide releasing factor</keyword>
<feature type="region of interest" description="Disordered" evidence="3">
    <location>
        <begin position="1335"/>
        <end position="1366"/>
    </location>
</feature>
<dbReference type="SMART" id="SM00325">
    <property type="entry name" value="RhoGEF"/>
    <property type="match status" value="1"/>
</dbReference>
<dbReference type="Pfam" id="PF19057">
    <property type="entry name" value="PH_19"/>
    <property type="match status" value="1"/>
</dbReference>
<feature type="compositionally biased region" description="Basic residues" evidence="3">
    <location>
        <begin position="411"/>
        <end position="420"/>
    </location>
</feature>
<feature type="region of interest" description="Disordered" evidence="3">
    <location>
        <begin position="1009"/>
        <end position="1031"/>
    </location>
</feature>
<evidence type="ECO:0000313" key="6">
    <source>
        <dbReference type="Proteomes" id="UP000198287"/>
    </source>
</evidence>
<feature type="region of interest" description="Disordered" evidence="3">
    <location>
        <begin position="386"/>
        <end position="430"/>
    </location>
</feature>
<feature type="compositionally biased region" description="Low complexity" evidence="3">
    <location>
        <begin position="1997"/>
        <end position="2020"/>
    </location>
</feature>
<dbReference type="CDD" id="cd00160">
    <property type="entry name" value="RhoGEF"/>
    <property type="match status" value="1"/>
</dbReference>
<dbReference type="GO" id="GO:0005737">
    <property type="term" value="C:cytoplasm"/>
    <property type="evidence" value="ECO:0007669"/>
    <property type="project" value="UniProtKB-ARBA"/>
</dbReference>
<evidence type="ECO:0000259" key="4">
    <source>
        <dbReference type="PROSITE" id="PS50010"/>
    </source>
</evidence>
<gene>
    <name evidence="5" type="ORF">Fcan01_03058</name>
</gene>
<comment type="caution">
    <text evidence="5">The sequence shown here is derived from an EMBL/GenBank/DDBJ whole genome shotgun (WGS) entry which is preliminary data.</text>
</comment>
<dbReference type="Pfam" id="PF00621">
    <property type="entry name" value="RhoGEF"/>
    <property type="match status" value="1"/>
</dbReference>
<dbReference type="PANTHER" id="PTHR12877:SF7">
    <property type="entry name" value="RHO GUANINE NUCLEOTIDE EXCHANGE FACTOR 10-LIKE PROTEIN"/>
    <property type="match status" value="1"/>
</dbReference>
<dbReference type="Gene3D" id="2.130.10.10">
    <property type="entry name" value="YVTN repeat-like/Quinoprotein amine dehydrogenase"/>
    <property type="match status" value="1"/>
</dbReference>
<dbReference type="SUPFAM" id="SSF48065">
    <property type="entry name" value="DBL homology domain (DH-domain)"/>
    <property type="match status" value="1"/>
</dbReference>
<organism evidence="5 6">
    <name type="scientific">Folsomia candida</name>
    <name type="common">Springtail</name>
    <dbReference type="NCBI Taxonomy" id="158441"/>
    <lineage>
        <taxon>Eukaryota</taxon>
        <taxon>Metazoa</taxon>
        <taxon>Ecdysozoa</taxon>
        <taxon>Arthropoda</taxon>
        <taxon>Hexapoda</taxon>
        <taxon>Collembola</taxon>
        <taxon>Entomobryomorpha</taxon>
        <taxon>Isotomoidea</taxon>
        <taxon>Isotomidae</taxon>
        <taxon>Proisotominae</taxon>
        <taxon>Folsomia</taxon>
    </lineage>
</organism>
<name>A0A226EX67_FOLCA</name>
<dbReference type="GO" id="GO:0051496">
    <property type="term" value="P:positive regulation of stress fiber assembly"/>
    <property type="evidence" value="ECO:0007669"/>
    <property type="project" value="TreeGrafter"/>
</dbReference>
<feature type="region of interest" description="Disordered" evidence="3">
    <location>
        <begin position="751"/>
        <end position="793"/>
    </location>
</feature>
<feature type="compositionally biased region" description="Polar residues" evidence="3">
    <location>
        <begin position="1966"/>
        <end position="1984"/>
    </location>
</feature>
<reference evidence="5 6" key="1">
    <citation type="submission" date="2015-12" db="EMBL/GenBank/DDBJ databases">
        <title>The genome of Folsomia candida.</title>
        <authorList>
            <person name="Faddeeva A."/>
            <person name="Derks M.F."/>
            <person name="Anvar Y."/>
            <person name="Smit S."/>
            <person name="Van Straalen N."/>
            <person name="Roelofs D."/>
        </authorList>
    </citation>
    <scope>NUCLEOTIDE SEQUENCE [LARGE SCALE GENOMIC DNA]</scope>
    <source>
        <strain evidence="5 6">VU population</strain>
        <tissue evidence="5">Whole body</tissue>
    </source>
</reference>
<dbReference type="Pfam" id="PF19056">
    <property type="entry name" value="WD40_2"/>
    <property type="match status" value="1"/>
</dbReference>
<dbReference type="Gene3D" id="2.30.29.30">
    <property type="entry name" value="Pleckstrin-homology domain (PH domain)/Phosphotyrosine-binding domain (PTB)"/>
    <property type="match status" value="1"/>
</dbReference>
<dbReference type="InterPro" id="IPR036322">
    <property type="entry name" value="WD40_repeat_dom_sf"/>
</dbReference>
<feature type="compositionally biased region" description="Polar residues" evidence="3">
    <location>
        <begin position="459"/>
        <end position="480"/>
    </location>
</feature>
<feature type="region of interest" description="Disordered" evidence="3">
    <location>
        <begin position="51"/>
        <end position="85"/>
    </location>
</feature>
<dbReference type="GO" id="GO:0030036">
    <property type="term" value="P:actin cytoskeleton organization"/>
    <property type="evidence" value="ECO:0007669"/>
    <property type="project" value="TreeGrafter"/>
</dbReference>
<feature type="region of interest" description="Disordered" evidence="3">
    <location>
        <begin position="456"/>
        <end position="511"/>
    </location>
</feature>
<keyword evidence="1" id="KW-0597">Phosphoprotein</keyword>
<dbReference type="PROSITE" id="PS50010">
    <property type="entry name" value="DH_2"/>
    <property type="match status" value="1"/>
</dbReference>
<dbReference type="SUPFAM" id="SSF50978">
    <property type="entry name" value="WD40 repeat-like"/>
    <property type="match status" value="1"/>
</dbReference>
<dbReference type="InterPro" id="IPR039919">
    <property type="entry name" value="ARHGEF10/ARHGEF17"/>
</dbReference>
<dbReference type="Gene3D" id="1.20.900.10">
    <property type="entry name" value="Dbl homology (DH) domain"/>
    <property type="match status" value="1"/>
</dbReference>
<dbReference type="EMBL" id="LNIX01000001">
    <property type="protein sequence ID" value="OXA61431.1"/>
    <property type="molecule type" value="Genomic_DNA"/>
</dbReference>
<evidence type="ECO:0000256" key="1">
    <source>
        <dbReference type="ARBA" id="ARBA00022553"/>
    </source>
</evidence>
<feature type="compositionally biased region" description="Polar residues" evidence="3">
    <location>
        <begin position="2181"/>
        <end position="2206"/>
    </location>
</feature>
<feature type="compositionally biased region" description="Polar residues" evidence="3">
    <location>
        <begin position="1"/>
        <end position="33"/>
    </location>
</feature>
<feature type="region of interest" description="Disordered" evidence="3">
    <location>
        <begin position="1397"/>
        <end position="1419"/>
    </location>
</feature>